<gene>
    <name evidence="10" type="ORF">KIP89_08640</name>
</gene>
<keyword evidence="7 9" id="KW-0472">Membrane</keyword>
<reference evidence="10" key="1">
    <citation type="submission" date="2021-05" db="EMBL/GenBank/DDBJ databases">
        <authorList>
            <person name="Sun Q."/>
            <person name="Inoue M."/>
        </authorList>
    </citation>
    <scope>NUCLEOTIDE SEQUENCE</scope>
    <source>
        <strain evidence="10">VKM B-3255</strain>
    </source>
</reference>
<keyword evidence="2" id="KW-0813">Transport</keyword>
<evidence type="ECO:0000256" key="3">
    <source>
        <dbReference type="ARBA" id="ARBA00022475"/>
    </source>
</evidence>
<dbReference type="CDD" id="cd06582">
    <property type="entry name" value="TM_PBP1_LivH_like"/>
    <property type="match status" value="1"/>
</dbReference>
<keyword evidence="11" id="KW-1185">Reference proteome</keyword>
<dbReference type="Proteomes" id="UP001166585">
    <property type="component" value="Unassembled WGS sequence"/>
</dbReference>
<feature type="transmembrane region" description="Helical" evidence="9">
    <location>
        <begin position="20"/>
        <end position="41"/>
    </location>
</feature>
<feature type="transmembrane region" description="Helical" evidence="9">
    <location>
        <begin position="605"/>
        <end position="631"/>
    </location>
</feature>
<proteinExistence type="inferred from homology"/>
<evidence type="ECO:0000256" key="4">
    <source>
        <dbReference type="ARBA" id="ARBA00022692"/>
    </source>
</evidence>
<protein>
    <submittedName>
        <fullName evidence="10">ABC transporter permease</fullName>
    </submittedName>
</protein>
<dbReference type="InterPro" id="IPR001851">
    <property type="entry name" value="ABC_transp_permease"/>
</dbReference>
<evidence type="ECO:0000313" key="10">
    <source>
        <dbReference type="EMBL" id="MBS9477172.1"/>
    </source>
</evidence>
<comment type="subcellular location">
    <subcellularLocation>
        <location evidence="1">Cell membrane</location>
        <topology evidence="1">Multi-pass membrane protein</topology>
    </subcellularLocation>
</comment>
<sequence length="637" mass="66007">MSFEAFAADWPLVPALAFQAINGFASASTLFLVAAGLSIIFGVTRIVNMAHGSFYMLGLYVAVTLAPLVPGPLGYWGAVLAAALVMGLLGALVEITVLRRIYRAPELYQLLATFALLLVINDAALYFWGPEDILGPRAPGLTGSVALLGRRLPEYDILLALIGPIVLTVLHIVLTRTRFGRLIRAATQDREMVAVLGINEALLFTAVFALGAAIAGFGGALQMAREPANLLIDLGVLGDAFVVVVVGGMGSIRGAYLAAVLVAQVKALCTALGIIEIAGISFNMSKLTLVAEFLVMAVVLILRPHGLFGRPIPPAHHRGSVEAPLRPLTTTGKFSFIVIILGLAALPFLGAAFSYAPVLALDVLIAALFAASLHFLMGPGGLASFGHAASFGLGAYGTAFAATSLGLDTITAFAFGIAVAALGAALLGSVAVRLEGVYFAMLTLAFAQIVWSVVYQWEDVTGGSNGLFGLWPDPPFDSRTGLYLAALAVTVAGVMLLRYLAFSPFGYGLRAARDSAMRAEASGIPVARLRWLAFIVAGTLGGAAGGLFAFAKGSISPEAISVGRSIDGLVMVLLGGVQSLAGPLLGAGTLTVLQDTVMRETDYWRALLGGLILLVVFAFPGGIAGGLALLARRGAGR</sequence>
<dbReference type="RefSeq" id="WP_213754966.1">
    <property type="nucleotide sequence ID" value="NZ_JAHCQH010000015.1"/>
</dbReference>
<comment type="caution">
    <text evidence="10">The sequence shown here is derived from an EMBL/GenBank/DDBJ whole genome shotgun (WGS) entry which is preliminary data.</text>
</comment>
<evidence type="ECO:0000256" key="7">
    <source>
        <dbReference type="ARBA" id="ARBA00023136"/>
    </source>
</evidence>
<feature type="transmembrane region" description="Helical" evidence="9">
    <location>
        <begin position="157"/>
        <end position="174"/>
    </location>
</feature>
<evidence type="ECO:0000256" key="5">
    <source>
        <dbReference type="ARBA" id="ARBA00022970"/>
    </source>
</evidence>
<feature type="transmembrane region" description="Helical" evidence="9">
    <location>
        <begin position="482"/>
        <end position="509"/>
    </location>
</feature>
<dbReference type="Pfam" id="PF02653">
    <property type="entry name" value="BPD_transp_2"/>
    <property type="match status" value="2"/>
</dbReference>
<feature type="transmembrane region" description="Helical" evidence="9">
    <location>
        <begin position="195"/>
        <end position="218"/>
    </location>
</feature>
<feature type="transmembrane region" description="Helical" evidence="9">
    <location>
        <begin position="110"/>
        <end position="129"/>
    </location>
</feature>
<feature type="transmembrane region" description="Helical" evidence="9">
    <location>
        <begin position="437"/>
        <end position="457"/>
    </location>
</feature>
<evidence type="ECO:0000256" key="9">
    <source>
        <dbReference type="SAM" id="Phobius"/>
    </source>
</evidence>
<dbReference type="PANTHER" id="PTHR11795">
    <property type="entry name" value="BRANCHED-CHAIN AMINO ACID TRANSPORT SYSTEM PERMEASE PROTEIN LIVH"/>
    <property type="match status" value="1"/>
</dbReference>
<dbReference type="InterPro" id="IPR052157">
    <property type="entry name" value="BCAA_transport_permease"/>
</dbReference>
<feature type="transmembrane region" description="Helical" evidence="9">
    <location>
        <begin position="570"/>
        <end position="593"/>
    </location>
</feature>
<keyword evidence="4 9" id="KW-0812">Transmembrane</keyword>
<comment type="similarity">
    <text evidence="8">Belongs to the binding-protein-dependent transport system permease family. LivHM subfamily.</text>
</comment>
<dbReference type="PANTHER" id="PTHR11795:SF442">
    <property type="entry name" value="ABC TRANSPORTER ATP-BINDING PROTEIN"/>
    <property type="match status" value="1"/>
</dbReference>
<feature type="transmembrane region" description="Helical" evidence="9">
    <location>
        <begin position="334"/>
        <end position="353"/>
    </location>
</feature>
<feature type="transmembrane region" description="Helical" evidence="9">
    <location>
        <begin position="359"/>
        <end position="376"/>
    </location>
</feature>
<feature type="transmembrane region" description="Helical" evidence="9">
    <location>
        <begin position="413"/>
        <end position="432"/>
    </location>
</feature>
<evidence type="ECO:0000256" key="8">
    <source>
        <dbReference type="ARBA" id="ARBA00037998"/>
    </source>
</evidence>
<evidence type="ECO:0000256" key="2">
    <source>
        <dbReference type="ARBA" id="ARBA00022448"/>
    </source>
</evidence>
<dbReference type="EMBL" id="JAHCQH010000015">
    <property type="protein sequence ID" value="MBS9477172.1"/>
    <property type="molecule type" value="Genomic_DNA"/>
</dbReference>
<dbReference type="CDD" id="cd06581">
    <property type="entry name" value="TM_PBP1_LivM_like"/>
    <property type="match status" value="1"/>
</dbReference>
<organism evidence="10 11">
    <name type="scientific">Ancylobacter radicis</name>
    <dbReference type="NCBI Taxonomy" id="2836179"/>
    <lineage>
        <taxon>Bacteria</taxon>
        <taxon>Pseudomonadati</taxon>
        <taxon>Pseudomonadota</taxon>
        <taxon>Alphaproteobacteria</taxon>
        <taxon>Hyphomicrobiales</taxon>
        <taxon>Xanthobacteraceae</taxon>
        <taxon>Ancylobacter</taxon>
    </lineage>
</organism>
<feature type="transmembrane region" description="Helical" evidence="9">
    <location>
        <begin position="529"/>
        <end position="550"/>
    </location>
</feature>
<dbReference type="InterPro" id="IPR043428">
    <property type="entry name" value="LivM-like"/>
</dbReference>
<evidence type="ECO:0000313" key="11">
    <source>
        <dbReference type="Proteomes" id="UP001166585"/>
    </source>
</evidence>
<feature type="transmembrane region" description="Helical" evidence="9">
    <location>
        <begin position="75"/>
        <end position="98"/>
    </location>
</feature>
<evidence type="ECO:0000256" key="1">
    <source>
        <dbReference type="ARBA" id="ARBA00004651"/>
    </source>
</evidence>
<keyword evidence="5" id="KW-0029">Amino-acid transport</keyword>
<keyword evidence="3" id="KW-1003">Cell membrane</keyword>
<feature type="transmembrane region" description="Helical" evidence="9">
    <location>
        <begin position="53"/>
        <end position="69"/>
    </location>
</feature>
<accession>A0ABS5R6P7</accession>
<feature type="transmembrane region" description="Helical" evidence="9">
    <location>
        <begin position="284"/>
        <end position="302"/>
    </location>
</feature>
<keyword evidence="6 9" id="KW-1133">Transmembrane helix</keyword>
<evidence type="ECO:0000256" key="6">
    <source>
        <dbReference type="ARBA" id="ARBA00022989"/>
    </source>
</evidence>
<name>A0ABS5R6P7_9HYPH</name>